<dbReference type="GO" id="GO:0016787">
    <property type="term" value="F:hydrolase activity"/>
    <property type="evidence" value="ECO:0007669"/>
    <property type="project" value="UniProtKB-KW"/>
</dbReference>
<gene>
    <name evidence="6" type="ORF">ACJMK2_038938</name>
</gene>
<name>A0ABD3WAI1_SINWO</name>
<reference evidence="6 7" key="1">
    <citation type="submission" date="2024-11" db="EMBL/GenBank/DDBJ databases">
        <title>Chromosome-level genome assembly of the freshwater bivalve Anodonta woodiana.</title>
        <authorList>
            <person name="Chen X."/>
        </authorList>
    </citation>
    <scope>NUCLEOTIDE SEQUENCE [LARGE SCALE GENOMIC DNA]</scope>
    <source>
        <strain evidence="6">MN2024</strain>
        <tissue evidence="6">Gills</tissue>
    </source>
</reference>
<organism evidence="6 7">
    <name type="scientific">Sinanodonta woodiana</name>
    <name type="common">Chinese pond mussel</name>
    <name type="synonym">Anodonta woodiana</name>
    <dbReference type="NCBI Taxonomy" id="1069815"/>
    <lineage>
        <taxon>Eukaryota</taxon>
        <taxon>Metazoa</taxon>
        <taxon>Spiralia</taxon>
        <taxon>Lophotrochozoa</taxon>
        <taxon>Mollusca</taxon>
        <taxon>Bivalvia</taxon>
        <taxon>Autobranchia</taxon>
        <taxon>Heteroconchia</taxon>
        <taxon>Palaeoheterodonta</taxon>
        <taxon>Unionida</taxon>
        <taxon>Unionoidea</taxon>
        <taxon>Unionidae</taxon>
        <taxon>Unioninae</taxon>
        <taxon>Sinanodonta</taxon>
    </lineage>
</organism>
<keyword evidence="7" id="KW-1185">Reference proteome</keyword>
<evidence type="ECO:0000256" key="1">
    <source>
        <dbReference type="ARBA" id="ARBA00007824"/>
    </source>
</evidence>
<evidence type="ECO:0000256" key="3">
    <source>
        <dbReference type="ARBA" id="ARBA00022801"/>
    </source>
</evidence>
<accession>A0ABD3WAI1</accession>
<keyword evidence="4" id="KW-0443">Lipid metabolism</keyword>
<dbReference type="InterPro" id="IPR051496">
    <property type="entry name" value="H-rev107_PLA/AT"/>
</dbReference>
<evidence type="ECO:0000259" key="5">
    <source>
        <dbReference type="PROSITE" id="PS51934"/>
    </source>
</evidence>
<keyword evidence="3" id="KW-0378">Hydrolase</keyword>
<sequence length="184" mass="20342">MSDSEIVAHNAKVLRQLKVGDTIEFPRGYYSHWAVYIGDEHVVHLSGDDNDGINGNFDSGHIFTICGQTFNKALVKLEDFWNVALGSKAKVNLNKDRKMRPLRKGEIVDRALSKLGRIGYNVMWNNCEHFASWCRYGTEKSEQVETALTVAGIGATALTLLGIAIGSALSGSKSQESDEEESEY</sequence>
<dbReference type="Gene3D" id="3.90.1720.10">
    <property type="entry name" value="endopeptidase domain like (from Nostoc punctiforme)"/>
    <property type="match status" value="1"/>
</dbReference>
<evidence type="ECO:0000313" key="7">
    <source>
        <dbReference type="Proteomes" id="UP001634394"/>
    </source>
</evidence>
<dbReference type="EMBL" id="JBJQND010000007">
    <property type="protein sequence ID" value="KAL3870907.1"/>
    <property type="molecule type" value="Genomic_DNA"/>
</dbReference>
<dbReference type="PROSITE" id="PS51934">
    <property type="entry name" value="LRAT"/>
    <property type="match status" value="1"/>
</dbReference>
<dbReference type="Proteomes" id="UP001634394">
    <property type="component" value="Unassembled WGS sequence"/>
</dbReference>
<comment type="caution">
    <text evidence="6">The sequence shown here is derived from an EMBL/GenBank/DDBJ whole genome shotgun (WGS) entry which is preliminary data.</text>
</comment>
<evidence type="ECO:0000256" key="4">
    <source>
        <dbReference type="ARBA" id="ARBA00023098"/>
    </source>
</evidence>
<evidence type="ECO:0000313" key="6">
    <source>
        <dbReference type="EMBL" id="KAL3870909.1"/>
    </source>
</evidence>
<protein>
    <recommendedName>
        <fullName evidence="5">LRAT domain-containing protein</fullName>
    </recommendedName>
</protein>
<feature type="domain" description="LRAT" evidence="5">
    <location>
        <begin position="22"/>
        <end position="143"/>
    </location>
</feature>
<dbReference type="GO" id="GO:0016740">
    <property type="term" value="F:transferase activity"/>
    <property type="evidence" value="ECO:0007669"/>
    <property type="project" value="UniProtKB-KW"/>
</dbReference>
<dbReference type="EMBL" id="JBJQND010000007">
    <property type="protein sequence ID" value="KAL3870909.1"/>
    <property type="molecule type" value="Genomic_DNA"/>
</dbReference>
<evidence type="ECO:0000256" key="2">
    <source>
        <dbReference type="ARBA" id="ARBA00022679"/>
    </source>
</evidence>
<dbReference type="EMBL" id="JBJQND010000007">
    <property type="protein sequence ID" value="KAL3870910.1"/>
    <property type="molecule type" value="Genomic_DNA"/>
</dbReference>
<dbReference type="PANTHER" id="PTHR13943:SF77">
    <property type="entry name" value="LRAT DOMAIN-CONTAINING PROTEIN"/>
    <property type="match status" value="1"/>
</dbReference>
<proteinExistence type="inferred from homology"/>
<dbReference type="Pfam" id="PF04970">
    <property type="entry name" value="LRAT"/>
    <property type="match status" value="1"/>
</dbReference>
<dbReference type="AlphaFoldDB" id="A0ABD3WAI1"/>
<dbReference type="EMBL" id="JBJQND010000007">
    <property type="protein sequence ID" value="KAL3870908.1"/>
    <property type="molecule type" value="Genomic_DNA"/>
</dbReference>
<dbReference type="GO" id="GO:0006629">
    <property type="term" value="P:lipid metabolic process"/>
    <property type="evidence" value="ECO:0007669"/>
    <property type="project" value="UniProtKB-KW"/>
</dbReference>
<keyword evidence="2" id="KW-0808">Transferase</keyword>
<comment type="similarity">
    <text evidence="1">Belongs to the H-rev107 family.</text>
</comment>
<dbReference type="InterPro" id="IPR007053">
    <property type="entry name" value="LRAT_dom"/>
</dbReference>
<dbReference type="PANTHER" id="PTHR13943">
    <property type="entry name" value="HRAS-LIKE SUPPRESSOR - RELATED"/>
    <property type="match status" value="1"/>
</dbReference>